<dbReference type="PANTHER" id="PTHR33452:SF1">
    <property type="entry name" value="INNER MEMBRANE PROTEIN YPHA-RELATED"/>
    <property type="match status" value="1"/>
</dbReference>
<keyword evidence="5 7" id="KW-1133">Transmembrane helix</keyword>
<feature type="transmembrane region" description="Helical" evidence="7">
    <location>
        <begin position="70"/>
        <end position="93"/>
    </location>
</feature>
<keyword evidence="6 7" id="KW-0472">Membrane</keyword>
<keyword evidence="4 7" id="KW-0812">Transmembrane</keyword>
<protein>
    <submittedName>
        <fullName evidence="8">DoxX family protein</fullName>
    </submittedName>
</protein>
<evidence type="ECO:0000256" key="1">
    <source>
        <dbReference type="ARBA" id="ARBA00004651"/>
    </source>
</evidence>
<evidence type="ECO:0000256" key="5">
    <source>
        <dbReference type="ARBA" id="ARBA00022989"/>
    </source>
</evidence>
<evidence type="ECO:0000256" key="7">
    <source>
        <dbReference type="SAM" id="Phobius"/>
    </source>
</evidence>
<evidence type="ECO:0000256" key="2">
    <source>
        <dbReference type="ARBA" id="ARBA00006679"/>
    </source>
</evidence>
<gene>
    <name evidence="8" type="ORF">DW352_04120</name>
</gene>
<evidence type="ECO:0000256" key="4">
    <source>
        <dbReference type="ARBA" id="ARBA00022692"/>
    </source>
</evidence>
<dbReference type="Pfam" id="PF07681">
    <property type="entry name" value="DoxX"/>
    <property type="match status" value="1"/>
</dbReference>
<evidence type="ECO:0000313" key="9">
    <source>
        <dbReference type="Proteomes" id="UP000254889"/>
    </source>
</evidence>
<comment type="similarity">
    <text evidence="2">Belongs to the DoxX family.</text>
</comment>
<comment type="subcellular location">
    <subcellularLocation>
        <location evidence="1">Cell membrane</location>
        <topology evidence="1">Multi-pass membrane protein</topology>
    </subcellularLocation>
</comment>
<keyword evidence="3" id="KW-1003">Cell membrane</keyword>
<dbReference type="EMBL" id="CP031417">
    <property type="protein sequence ID" value="AXK79775.1"/>
    <property type="molecule type" value="Genomic_DNA"/>
</dbReference>
<keyword evidence="9" id="KW-1185">Reference proteome</keyword>
<dbReference type="GO" id="GO:0005886">
    <property type="term" value="C:plasma membrane"/>
    <property type="evidence" value="ECO:0007669"/>
    <property type="project" value="UniProtKB-SubCell"/>
</dbReference>
<evidence type="ECO:0000256" key="3">
    <source>
        <dbReference type="ARBA" id="ARBA00022475"/>
    </source>
</evidence>
<dbReference type="InterPro" id="IPR051907">
    <property type="entry name" value="DoxX-like_oxidoreductase"/>
</dbReference>
<dbReference type="AlphaFoldDB" id="A0A345ZS78"/>
<evidence type="ECO:0000313" key="8">
    <source>
        <dbReference type="EMBL" id="AXK79775.1"/>
    </source>
</evidence>
<evidence type="ECO:0000256" key="6">
    <source>
        <dbReference type="ARBA" id="ARBA00023136"/>
    </source>
</evidence>
<dbReference type="Proteomes" id="UP000254889">
    <property type="component" value="Chromosome"/>
</dbReference>
<dbReference type="InterPro" id="IPR032808">
    <property type="entry name" value="DoxX"/>
</dbReference>
<dbReference type="PANTHER" id="PTHR33452">
    <property type="entry name" value="OXIDOREDUCTASE CATD-RELATED"/>
    <property type="match status" value="1"/>
</dbReference>
<sequence>MTMTDLFHNPREKMILPFMGAFYDKVAQPLAWAGFRVMIGLALVYEGWPKIQAPLAQVAFVENLHFYPGWLWSPLLAVMQFVGGFAIAVGLLTRPIALANTVMLAITWWFHHSHPYGAAILTPEGLAFLKSGGQANFTPAGIAKVAVDGGSAFLVQVQEKAEMLSIIWTGGAGLYAAFGGGSWSVDRCMLKKEF</sequence>
<organism evidence="8 9">
    <name type="scientific">Pseudolabrys taiwanensis</name>
    <dbReference type="NCBI Taxonomy" id="331696"/>
    <lineage>
        <taxon>Bacteria</taxon>
        <taxon>Pseudomonadati</taxon>
        <taxon>Pseudomonadota</taxon>
        <taxon>Alphaproteobacteria</taxon>
        <taxon>Hyphomicrobiales</taxon>
        <taxon>Xanthobacteraceae</taxon>
        <taxon>Pseudolabrys</taxon>
    </lineage>
</organism>
<proteinExistence type="inferred from homology"/>
<reference evidence="8 9" key="1">
    <citation type="submission" date="2018-07" db="EMBL/GenBank/DDBJ databases">
        <authorList>
            <person name="Quirk P.G."/>
            <person name="Krulwich T.A."/>
        </authorList>
    </citation>
    <scope>NUCLEOTIDE SEQUENCE [LARGE SCALE GENOMIC DNA]</scope>
    <source>
        <strain evidence="8 9">CC-BB4</strain>
    </source>
</reference>
<name>A0A345ZS78_9HYPH</name>
<accession>A0A345ZS78</accession>
<dbReference type="OrthoDB" id="5398343at2"/>
<dbReference type="KEGG" id="ptaw:DW352_04120"/>